<evidence type="ECO:0000313" key="2">
    <source>
        <dbReference type="EMBL" id="KJB35155.1"/>
    </source>
</evidence>
<dbReference type="EMBL" id="CM001745">
    <property type="protein sequence ID" value="KJB35155.1"/>
    <property type="molecule type" value="Genomic_DNA"/>
</dbReference>
<sequence>MQFNNVEKVHYLNSLSSETLNHYVLNYSTRNSFLICLTLCCLCLLPHLFSVSITHLHQWFAFYSHSFRLLTLRFCFFSSLSFFFYKDVKHLTPLRFEFLLIVDSQIRRKC</sequence>
<dbReference type="AlphaFoldDB" id="A0A0D2SV12"/>
<keyword evidence="3" id="KW-1185">Reference proteome</keyword>
<feature type="transmembrane region" description="Helical" evidence="1">
    <location>
        <begin position="65"/>
        <end position="85"/>
    </location>
</feature>
<name>A0A0D2SV12_GOSRA</name>
<organism evidence="2 3">
    <name type="scientific">Gossypium raimondii</name>
    <name type="common">Peruvian cotton</name>
    <name type="synonym">Gossypium klotzschianum subsp. raimondii</name>
    <dbReference type="NCBI Taxonomy" id="29730"/>
    <lineage>
        <taxon>Eukaryota</taxon>
        <taxon>Viridiplantae</taxon>
        <taxon>Streptophyta</taxon>
        <taxon>Embryophyta</taxon>
        <taxon>Tracheophyta</taxon>
        <taxon>Spermatophyta</taxon>
        <taxon>Magnoliopsida</taxon>
        <taxon>eudicotyledons</taxon>
        <taxon>Gunneridae</taxon>
        <taxon>Pentapetalae</taxon>
        <taxon>rosids</taxon>
        <taxon>malvids</taxon>
        <taxon>Malvales</taxon>
        <taxon>Malvaceae</taxon>
        <taxon>Malvoideae</taxon>
        <taxon>Gossypium</taxon>
    </lineage>
</organism>
<dbReference type="Gramene" id="KJB35155">
    <property type="protein sequence ID" value="KJB35155"/>
    <property type="gene ID" value="B456_006G102400"/>
</dbReference>
<keyword evidence="1" id="KW-0472">Membrane</keyword>
<accession>A0A0D2SV12</accession>
<protein>
    <submittedName>
        <fullName evidence="2">Uncharacterized protein</fullName>
    </submittedName>
</protein>
<gene>
    <name evidence="2" type="ORF">B456_006G102400</name>
</gene>
<evidence type="ECO:0000313" key="3">
    <source>
        <dbReference type="Proteomes" id="UP000032304"/>
    </source>
</evidence>
<evidence type="ECO:0000256" key="1">
    <source>
        <dbReference type="SAM" id="Phobius"/>
    </source>
</evidence>
<dbReference type="Proteomes" id="UP000032304">
    <property type="component" value="Chromosome 6"/>
</dbReference>
<keyword evidence="1" id="KW-1133">Transmembrane helix</keyword>
<keyword evidence="1" id="KW-0812">Transmembrane</keyword>
<feature type="transmembrane region" description="Helical" evidence="1">
    <location>
        <begin position="33"/>
        <end position="53"/>
    </location>
</feature>
<proteinExistence type="predicted"/>
<reference evidence="2 3" key="1">
    <citation type="journal article" date="2012" name="Nature">
        <title>Repeated polyploidization of Gossypium genomes and the evolution of spinnable cotton fibres.</title>
        <authorList>
            <person name="Paterson A.H."/>
            <person name="Wendel J.F."/>
            <person name="Gundlach H."/>
            <person name="Guo H."/>
            <person name="Jenkins J."/>
            <person name="Jin D."/>
            <person name="Llewellyn D."/>
            <person name="Showmaker K.C."/>
            <person name="Shu S."/>
            <person name="Udall J."/>
            <person name="Yoo M.J."/>
            <person name="Byers R."/>
            <person name="Chen W."/>
            <person name="Doron-Faigenboim A."/>
            <person name="Duke M.V."/>
            <person name="Gong L."/>
            <person name="Grimwood J."/>
            <person name="Grover C."/>
            <person name="Grupp K."/>
            <person name="Hu G."/>
            <person name="Lee T.H."/>
            <person name="Li J."/>
            <person name="Lin L."/>
            <person name="Liu T."/>
            <person name="Marler B.S."/>
            <person name="Page J.T."/>
            <person name="Roberts A.W."/>
            <person name="Romanel E."/>
            <person name="Sanders W.S."/>
            <person name="Szadkowski E."/>
            <person name="Tan X."/>
            <person name="Tang H."/>
            <person name="Xu C."/>
            <person name="Wang J."/>
            <person name="Wang Z."/>
            <person name="Zhang D."/>
            <person name="Zhang L."/>
            <person name="Ashrafi H."/>
            <person name="Bedon F."/>
            <person name="Bowers J.E."/>
            <person name="Brubaker C.L."/>
            <person name="Chee P.W."/>
            <person name="Das S."/>
            <person name="Gingle A.R."/>
            <person name="Haigler C.H."/>
            <person name="Harker D."/>
            <person name="Hoffmann L.V."/>
            <person name="Hovav R."/>
            <person name="Jones D.C."/>
            <person name="Lemke C."/>
            <person name="Mansoor S."/>
            <person name="ur Rahman M."/>
            <person name="Rainville L.N."/>
            <person name="Rambani A."/>
            <person name="Reddy U.K."/>
            <person name="Rong J.K."/>
            <person name="Saranga Y."/>
            <person name="Scheffler B.E."/>
            <person name="Scheffler J.A."/>
            <person name="Stelly D.M."/>
            <person name="Triplett B.A."/>
            <person name="Van Deynze A."/>
            <person name="Vaslin M.F."/>
            <person name="Waghmare V.N."/>
            <person name="Walford S.A."/>
            <person name="Wright R.J."/>
            <person name="Zaki E.A."/>
            <person name="Zhang T."/>
            <person name="Dennis E.S."/>
            <person name="Mayer K.F."/>
            <person name="Peterson D.G."/>
            <person name="Rokhsar D.S."/>
            <person name="Wang X."/>
            <person name="Schmutz J."/>
        </authorList>
    </citation>
    <scope>NUCLEOTIDE SEQUENCE [LARGE SCALE GENOMIC DNA]</scope>
</reference>